<dbReference type="GO" id="GO:0005886">
    <property type="term" value="C:plasma membrane"/>
    <property type="evidence" value="ECO:0007669"/>
    <property type="project" value="UniProtKB-SubCell"/>
</dbReference>
<dbReference type="GO" id="GO:0046872">
    <property type="term" value="F:metal ion binding"/>
    <property type="evidence" value="ECO:0007669"/>
    <property type="project" value="UniProtKB-KW"/>
</dbReference>
<evidence type="ECO:0000256" key="2">
    <source>
        <dbReference type="ARBA" id="ARBA00007543"/>
    </source>
</evidence>
<dbReference type="GO" id="GO:0009055">
    <property type="term" value="F:electron transfer activity"/>
    <property type="evidence" value="ECO:0007669"/>
    <property type="project" value="TreeGrafter"/>
</dbReference>
<protein>
    <submittedName>
        <fullName evidence="13">Cytochrome d ubiquinol oxidase subunit II</fullName>
    </submittedName>
</protein>
<keyword evidence="9 12" id="KW-1133">Transmembrane helix</keyword>
<keyword evidence="7" id="KW-0479">Metal-binding</keyword>
<dbReference type="AlphaFoldDB" id="A0A1T5B1Z2"/>
<keyword evidence="11 12" id="KW-0472">Membrane</keyword>
<keyword evidence="10" id="KW-0408">Iron</keyword>
<dbReference type="GO" id="GO:0016682">
    <property type="term" value="F:oxidoreductase activity, acting on diphenols and related substances as donors, oxygen as acceptor"/>
    <property type="evidence" value="ECO:0007669"/>
    <property type="project" value="TreeGrafter"/>
</dbReference>
<evidence type="ECO:0000256" key="9">
    <source>
        <dbReference type="ARBA" id="ARBA00022989"/>
    </source>
</evidence>
<evidence type="ECO:0000256" key="6">
    <source>
        <dbReference type="ARBA" id="ARBA00022692"/>
    </source>
</evidence>
<feature type="transmembrane region" description="Helical" evidence="12">
    <location>
        <begin position="118"/>
        <end position="142"/>
    </location>
</feature>
<keyword evidence="6 12" id="KW-0812">Transmembrane</keyword>
<comment type="similarity">
    <text evidence="2">Belongs to the cytochrome ubiquinol oxidase subunit 2 family.</text>
</comment>
<dbReference type="GO" id="GO:0070069">
    <property type="term" value="C:cytochrome complex"/>
    <property type="evidence" value="ECO:0007669"/>
    <property type="project" value="TreeGrafter"/>
</dbReference>
<reference evidence="14" key="1">
    <citation type="submission" date="2017-02" db="EMBL/GenBank/DDBJ databases">
        <authorList>
            <person name="Varghese N."/>
            <person name="Submissions S."/>
        </authorList>
    </citation>
    <scope>NUCLEOTIDE SEQUENCE [LARGE SCALE GENOMIC DNA]</scope>
    <source>
        <strain evidence="14">DSM 24967</strain>
    </source>
</reference>
<evidence type="ECO:0000256" key="11">
    <source>
        <dbReference type="ARBA" id="ARBA00023136"/>
    </source>
</evidence>
<comment type="subcellular location">
    <subcellularLocation>
        <location evidence="1">Cell membrane</location>
        <topology evidence="1">Multi-pass membrane protein</topology>
    </subcellularLocation>
</comment>
<gene>
    <name evidence="13" type="ORF">SAMN05660349_00987</name>
</gene>
<sequence length="383" mass="43041">MDSTYILLQHYWWFVISLLGALLVFLLFVQGGQSLLFNLGKTELQQKMMLNSTGRKWEFTFTTLVTFGGAFFASFPLFYSTSFGGAYWVWTIILICFVIQAVSYEFQSKKGNLLGKRTYQIFLMINGIGGPLLLGTAVATFFTGSEFTVNKDQLMNVGMPVISSWSNPLHGLEAAFNIWNLCLGLAVFFLSRVQAILYFINNINDEELTTRCRKQLLPNAALFLVFFLAFLVHIMLREGYAIDPSTGEIFMQPNKYFINLIEMPVILAILLIGVVAVLFGIGKTIVSDKFTKGIWFCGSGTVLTVLSLFLITGYNNTAYYPSSVDLQSSLTIFNSSSSFFTLKVMSYASILVPFVAAYIFYAWRALDIHKIDSKEMSSGNHTY</sequence>
<keyword evidence="3" id="KW-0813">Transport</keyword>
<dbReference type="EMBL" id="FUYQ01000005">
    <property type="protein sequence ID" value="SKB40893.1"/>
    <property type="molecule type" value="Genomic_DNA"/>
</dbReference>
<keyword evidence="8" id="KW-0249">Electron transport</keyword>
<keyword evidence="14" id="KW-1185">Reference proteome</keyword>
<organism evidence="13 14">
    <name type="scientific">Parabacteroides chartae</name>
    <dbReference type="NCBI Taxonomy" id="1037355"/>
    <lineage>
        <taxon>Bacteria</taxon>
        <taxon>Pseudomonadati</taxon>
        <taxon>Bacteroidota</taxon>
        <taxon>Bacteroidia</taxon>
        <taxon>Bacteroidales</taxon>
        <taxon>Tannerellaceae</taxon>
        <taxon>Parabacteroides</taxon>
    </lineage>
</organism>
<evidence type="ECO:0000256" key="4">
    <source>
        <dbReference type="ARBA" id="ARBA00022475"/>
    </source>
</evidence>
<keyword evidence="4" id="KW-1003">Cell membrane</keyword>
<feature type="transmembrane region" description="Helical" evidence="12">
    <location>
        <begin position="216"/>
        <end position="236"/>
    </location>
</feature>
<feature type="transmembrane region" description="Helical" evidence="12">
    <location>
        <begin position="59"/>
        <end position="79"/>
    </location>
</feature>
<dbReference type="InterPro" id="IPR003317">
    <property type="entry name" value="Cyt-d_oxidase_su2"/>
</dbReference>
<feature type="transmembrane region" description="Helical" evidence="12">
    <location>
        <begin position="344"/>
        <end position="366"/>
    </location>
</feature>
<dbReference type="RefSeq" id="WP_079682656.1">
    <property type="nucleotide sequence ID" value="NZ_FUYQ01000005.1"/>
</dbReference>
<dbReference type="PANTHER" id="PTHR43141:SF5">
    <property type="entry name" value="CYTOCHROME BD-I UBIQUINOL OXIDASE SUBUNIT 2"/>
    <property type="match status" value="1"/>
</dbReference>
<evidence type="ECO:0000313" key="13">
    <source>
        <dbReference type="EMBL" id="SKB40893.1"/>
    </source>
</evidence>
<feature type="transmembrane region" description="Helical" evidence="12">
    <location>
        <begin position="256"/>
        <end position="281"/>
    </location>
</feature>
<evidence type="ECO:0000256" key="3">
    <source>
        <dbReference type="ARBA" id="ARBA00022448"/>
    </source>
</evidence>
<evidence type="ECO:0000256" key="12">
    <source>
        <dbReference type="SAM" id="Phobius"/>
    </source>
</evidence>
<accession>A0A1T5B1Z2</accession>
<feature type="transmembrane region" description="Helical" evidence="12">
    <location>
        <begin position="293"/>
        <end position="314"/>
    </location>
</feature>
<proteinExistence type="inferred from homology"/>
<evidence type="ECO:0000256" key="8">
    <source>
        <dbReference type="ARBA" id="ARBA00022982"/>
    </source>
</evidence>
<evidence type="ECO:0000256" key="10">
    <source>
        <dbReference type="ARBA" id="ARBA00023004"/>
    </source>
</evidence>
<dbReference type="Proteomes" id="UP000190852">
    <property type="component" value="Unassembled WGS sequence"/>
</dbReference>
<feature type="transmembrane region" description="Helical" evidence="12">
    <location>
        <begin position="12"/>
        <end position="39"/>
    </location>
</feature>
<dbReference type="PANTHER" id="PTHR43141">
    <property type="entry name" value="CYTOCHROME BD2 SUBUNIT II"/>
    <property type="match status" value="1"/>
</dbReference>
<evidence type="ECO:0000256" key="7">
    <source>
        <dbReference type="ARBA" id="ARBA00022723"/>
    </source>
</evidence>
<feature type="transmembrane region" description="Helical" evidence="12">
    <location>
        <begin position="85"/>
        <end position="106"/>
    </location>
</feature>
<evidence type="ECO:0000313" key="14">
    <source>
        <dbReference type="Proteomes" id="UP000190852"/>
    </source>
</evidence>
<dbReference type="GO" id="GO:0019646">
    <property type="term" value="P:aerobic electron transport chain"/>
    <property type="evidence" value="ECO:0007669"/>
    <property type="project" value="TreeGrafter"/>
</dbReference>
<name>A0A1T5B1Z2_9BACT</name>
<keyword evidence="5" id="KW-0349">Heme</keyword>
<evidence type="ECO:0000256" key="5">
    <source>
        <dbReference type="ARBA" id="ARBA00022617"/>
    </source>
</evidence>
<feature type="transmembrane region" description="Helical" evidence="12">
    <location>
        <begin position="178"/>
        <end position="200"/>
    </location>
</feature>
<evidence type="ECO:0000256" key="1">
    <source>
        <dbReference type="ARBA" id="ARBA00004651"/>
    </source>
</evidence>
<dbReference type="Pfam" id="PF02322">
    <property type="entry name" value="Cyt_bd_oxida_II"/>
    <property type="match status" value="1"/>
</dbReference>